<evidence type="ECO:0000313" key="2">
    <source>
        <dbReference type="EMBL" id="GAH08593.1"/>
    </source>
</evidence>
<dbReference type="Gene3D" id="3.30.1380.10">
    <property type="match status" value="1"/>
</dbReference>
<feature type="non-terminal residue" evidence="2">
    <location>
        <position position="103"/>
    </location>
</feature>
<protein>
    <recommendedName>
        <fullName evidence="1">Peptidase M15A C-terminal domain-containing protein</fullName>
    </recommendedName>
</protein>
<dbReference type="InterPro" id="IPR013230">
    <property type="entry name" value="Peptidase_M15A_C"/>
</dbReference>
<dbReference type="EMBL" id="BART01036205">
    <property type="protein sequence ID" value="GAH08593.1"/>
    <property type="molecule type" value="Genomic_DNA"/>
</dbReference>
<sequence>MTIFSNKPIRITSGYRCPAENKKVGGHSNSAHLLGKAADIQVKGMSTITLAMMASKIKGIRIGMYPNHIHIDIVPPNPSKYWLVRKYGQKPIYSKCEKNLNKF</sequence>
<accession>X1EIX3</accession>
<dbReference type="InterPro" id="IPR009045">
    <property type="entry name" value="Zn_M74/Hedgehog-like"/>
</dbReference>
<dbReference type="Pfam" id="PF08291">
    <property type="entry name" value="Peptidase_M15_3"/>
    <property type="match status" value="1"/>
</dbReference>
<name>X1EIX3_9ZZZZ</name>
<reference evidence="2" key="1">
    <citation type="journal article" date="2014" name="Front. Microbiol.">
        <title>High frequency of phylogenetically diverse reductive dehalogenase-homologous genes in deep subseafloor sedimentary metagenomes.</title>
        <authorList>
            <person name="Kawai M."/>
            <person name="Futagami T."/>
            <person name="Toyoda A."/>
            <person name="Takaki Y."/>
            <person name="Nishi S."/>
            <person name="Hori S."/>
            <person name="Arai W."/>
            <person name="Tsubouchi T."/>
            <person name="Morono Y."/>
            <person name="Uchiyama I."/>
            <person name="Ito T."/>
            <person name="Fujiyama A."/>
            <person name="Inagaki F."/>
            <person name="Takami H."/>
        </authorList>
    </citation>
    <scope>NUCLEOTIDE SEQUENCE</scope>
    <source>
        <strain evidence="2">Expedition CK06-06</strain>
    </source>
</reference>
<proteinExistence type="predicted"/>
<organism evidence="2">
    <name type="scientific">marine sediment metagenome</name>
    <dbReference type="NCBI Taxonomy" id="412755"/>
    <lineage>
        <taxon>unclassified sequences</taxon>
        <taxon>metagenomes</taxon>
        <taxon>ecological metagenomes</taxon>
    </lineage>
</organism>
<dbReference type="AlphaFoldDB" id="X1EIX3"/>
<comment type="caution">
    <text evidence="2">The sequence shown here is derived from an EMBL/GenBank/DDBJ whole genome shotgun (WGS) entry which is preliminary data.</text>
</comment>
<dbReference type="SUPFAM" id="SSF55166">
    <property type="entry name" value="Hedgehog/DD-peptidase"/>
    <property type="match status" value="1"/>
</dbReference>
<evidence type="ECO:0000259" key="1">
    <source>
        <dbReference type="Pfam" id="PF08291"/>
    </source>
</evidence>
<gene>
    <name evidence="2" type="ORF">S01H4_61158</name>
</gene>
<feature type="domain" description="Peptidase M15A C-terminal" evidence="1">
    <location>
        <begin position="7"/>
        <end position="72"/>
    </location>
</feature>